<dbReference type="EMBL" id="DRTX01000074">
    <property type="protein sequence ID" value="HHF52983.1"/>
    <property type="molecule type" value="Genomic_DNA"/>
</dbReference>
<dbReference type="AlphaFoldDB" id="A0A7V5HMI3"/>
<reference evidence="3" key="1">
    <citation type="journal article" date="2020" name="mSystems">
        <title>Genome- and Community-Level Interaction Insights into Carbon Utilization and Element Cycling Functions of Hydrothermarchaeota in Hydrothermal Sediment.</title>
        <authorList>
            <person name="Zhou Z."/>
            <person name="Liu Y."/>
            <person name="Xu W."/>
            <person name="Pan J."/>
            <person name="Luo Z.H."/>
            <person name="Li M."/>
        </authorList>
    </citation>
    <scope>NUCLEOTIDE SEQUENCE [LARGE SCALE GENOMIC DNA]</scope>
    <source>
        <strain evidence="3">HyVt-96</strain>
    </source>
</reference>
<proteinExistence type="inferred from homology"/>
<feature type="non-terminal residue" evidence="3">
    <location>
        <position position="1"/>
    </location>
</feature>
<organism evidence="3">
    <name type="scientific">candidate division WOR-3 bacterium</name>
    <dbReference type="NCBI Taxonomy" id="2052148"/>
    <lineage>
        <taxon>Bacteria</taxon>
        <taxon>Bacteria division WOR-3</taxon>
    </lineage>
</organism>
<evidence type="ECO:0000256" key="1">
    <source>
        <dbReference type="ARBA" id="ARBA00008164"/>
    </source>
</evidence>
<dbReference type="InterPro" id="IPR032435">
    <property type="entry name" value="STML2-like_C"/>
</dbReference>
<accession>A0A7V5HMI3</accession>
<sequence length="46" mass="5057">AALLRVSESYIDELKNLSSGDNKVILPLDLTDAGEIIAKVKKMIDR</sequence>
<dbReference type="Proteomes" id="UP000886050">
    <property type="component" value="Unassembled WGS sequence"/>
</dbReference>
<name>A0A7V5HMI3_UNCW3</name>
<gene>
    <name evidence="3" type="ORF">ENL43_01295</name>
</gene>
<dbReference type="Pfam" id="PF16200">
    <property type="entry name" value="Band_7_C"/>
    <property type="match status" value="1"/>
</dbReference>
<feature type="domain" description="STML2-like C-terminal extension" evidence="2">
    <location>
        <begin position="1"/>
        <end position="44"/>
    </location>
</feature>
<evidence type="ECO:0000313" key="3">
    <source>
        <dbReference type="EMBL" id="HHF52983.1"/>
    </source>
</evidence>
<comment type="similarity">
    <text evidence="1">Belongs to the band 7/mec-2 family.</text>
</comment>
<protein>
    <submittedName>
        <fullName evidence="3">Paraslipin</fullName>
    </submittedName>
</protein>
<evidence type="ECO:0000259" key="2">
    <source>
        <dbReference type="Pfam" id="PF16200"/>
    </source>
</evidence>
<comment type="caution">
    <text evidence="3">The sequence shown here is derived from an EMBL/GenBank/DDBJ whole genome shotgun (WGS) entry which is preliminary data.</text>
</comment>